<dbReference type="GO" id="GO:0003700">
    <property type="term" value="F:DNA-binding transcription factor activity"/>
    <property type="evidence" value="ECO:0007669"/>
    <property type="project" value="InterPro"/>
</dbReference>
<keyword evidence="6" id="KW-1185">Reference proteome</keyword>
<dbReference type="RefSeq" id="WP_129888293.1">
    <property type="nucleotide sequence ID" value="NZ_CP035758.1"/>
</dbReference>
<accession>A0A4P6JPZ4</accession>
<dbReference type="CDD" id="cd00090">
    <property type="entry name" value="HTH_ARSR"/>
    <property type="match status" value="1"/>
</dbReference>
<evidence type="ECO:0000259" key="4">
    <source>
        <dbReference type="PROSITE" id="PS50987"/>
    </source>
</evidence>
<dbReference type="KEGG" id="kbs:EPA93_14990"/>
<dbReference type="Pfam" id="PF01022">
    <property type="entry name" value="HTH_5"/>
    <property type="match status" value="1"/>
</dbReference>
<dbReference type="PANTHER" id="PTHR43132">
    <property type="entry name" value="ARSENICAL RESISTANCE OPERON REPRESSOR ARSR-RELATED"/>
    <property type="match status" value="1"/>
</dbReference>
<dbReference type="AlphaFoldDB" id="A0A4P6JPZ4"/>
<dbReference type="GO" id="GO:0003677">
    <property type="term" value="F:DNA binding"/>
    <property type="evidence" value="ECO:0007669"/>
    <property type="project" value="UniProtKB-KW"/>
</dbReference>
<dbReference type="OrthoDB" id="141342at2"/>
<evidence type="ECO:0000313" key="6">
    <source>
        <dbReference type="Proteomes" id="UP000290365"/>
    </source>
</evidence>
<dbReference type="PROSITE" id="PS50987">
    <property type="entry name" value="HTH_ARSR_2"/>
    <property type="match status" value="1"/>
</dbReference>
<dbReference type="InterPro" id="IPR051011">
    <property type="entry name" value="Metal_resp_trans_reg"/>
</dbReference>
<feature type="domain" description="HTH arsR-type" evidence="4">
    <location>
        <begin position="56"/>
        <end position="159"/>
    </location>
</feature>
<dbReference type="Proteomes" id="UP000290365">
    <property type="component" value="Chromosome"/>
</dbReference>
<reference evidence="5 6" key="1">
    <citation type="submission" date="2019-01" db="EMBL/GenBank/DDBJ databases">
        <title>Ktedonosporobacter rubrisoli SCAWS-G2.</title>
        <authorList>
            <person name="Huang Y."/>
            <person name="Yan B."/>
        </authorList>
    </citation>
    <scope>NUCLEOTIDE SEQUENCE [LARGE SCALE GENOMIC DNA]</scope>
    <source>
        <strain evidence="5 6">SCAWS-G2</strain>
    </source>
</reference>
<keyword evidence="3" id="KW-0804">Transcription</keyword>
<dbReference type="InterPro" id="IPR018656">
    <property type="entry name" value="DUF2087"/>
</dbReference>
<dbReference type="InterPro" id="IPR036390">
    <property type="entry name" value="WH_DNA-bd_sf"/>
</dbReference>
<dbReference type="SUPFAM" id="SSF46785">
    <property type="entry name" value="Winged helix' DNA-binding domain"/>
    <property type="match status" value="1"/>
</dbReference>
<dbReference type="EMBL" id="CP035758">
    <property type="protein sequence ID" value="QBD77230.1"/>
    <property type="molecule type" value="Genomic_DNA"/>
</dbReference>
<dbReference type="InterPro" id="IPR011991">
    <property type="entry name" value="ArsR-like_HTH"/>
</dbReference>
<evidence type="ECO:0000313" key="5">
    <source>
        <dbReference type="EMBL" id="QBD77230.1"/>
    </source>
</evidence>
<dbReference type="InterPro" id="IPR036388">
    <property type="entry name" value="WH-like_DNA-bd_sf"/>
</dbReference>
<evidence type="ECO:0000256" key="3">
    <source>
        <dbReference type="ARBA" id="ARBA00023163"/>
    </source>
</evidence>
<gene>
    <name evidence="5" type="ORF">EPA93_14990</name>
</gene>
<name>A0A4P6JPZ4_KTERU</name>
<protein>
    <submittedName>
        <fullName evidence="5">DUF2087 domain-containing protein</fullName>
    </submittedName>
</protein>
<proteinExistence type="predicted"/>
<keyword evidence="1" id="KW-0805">Transcription regulation</keyword>
<dbReference type="Pfam" id="PF09860">
    <property type="entry name" value="DUF2087"/>
    <property type="match status" value="1"/>
</dbReference>
<dbReference type="Gene3D" id="1.10.10.10">
    <property type="entry name" value="Winged helix-like DNA-binding domain superfamily/Winged helix DNA-binding domain"/>
    <property type="match status" value="1"/>
</dbReference>
<evidence type="ECO:0000256" key="2">
    <source>
        <dbReference type="ARBA" id="ARBA00023125"/>
    </source>
</evidence>
<dbReference type="InterPro" id="IPR001845">
    <property type="entry name" value="HTH_ArsR_DNA-bd_dom"/>
</dbReference>
<keyword evidence="2" id="KW-0238">DNA-binding</keyword>
<organism evidence="5 6">
    <name type="scientific">Ktedonosporobacter rubrisoli</name>
    <dbReference type="NCBI Taxonomy" id="2509675"/>
    <lineage>
        <taxon>Bacteria</taxon>
        <taxon>Bacillati</taxon>
        <taxon>Chloroflexota</taxon>
        <taxon>Ktedonobacteria</taxon>
        <taxon>Ktedonobacterales</taxon>
        <taxon>Ktedonosporobacteraceae</taxon>
        <taxon>Ktedonosporobacter</taxon>
    </lineage>
</organism>
<evidence type="ECO:0000256" key="1">
    <source>
        <dbReference type="ARBA" id="ARBA00023015"/>
    </source>
</evidence>
<dbReference type="PANTHER" id="PTHR43132:SF6">
    <property type="entry name" value="HTH-TYPE TRANSCRIPTIONAL REPRESSOR CZRA"/>
    <property type="match status" value="1"/>
</dbReference>
<sequence>MLQEKNINQINIDTVILVPSLHNGRSITAWHSDRVLRIFFSAPPNYGMVKRSSPISSNDIYGKLKILSNTLSDVIRIQIIDLLSQNSELMTQDIIKHFNIDQPSISRKLKQLVGAGFVSERRSRDGKSNIYTLNDLGIEDACHALDLLKSGFSRNDGNEIVEAPRTHVEQDRKLSDLMRFFNTQARLITWPPSKEKDKILILEHLVSYFEVGQNYSAQEVSDVLRQHLDFQDTGIIRRALNEYNFMQRENDGSSYWRTH</sequence>
<dbReference type="SMART" id="SM00418">
    <property type="entry name" value="HTH_ARSR"/>
    <property type="match status" value="1"/>
</dbReference>